<evidence type="ECO:0000256" key="1">
    <source>
        <dbReference type="SAM" id="MobiDB-lite"/>
    </source>
</evidence>
<dbReference type="KEGG" id="slk:SLUN_03325"/>
<dbReference type="EMBL" id="CP026304">
    <property type="protein sequence ID" value="AVZ71390.1"/>
    <property type="molecule type" value="Genomic_DNA"/>
</dbReference>
<dbReference type="Proteomes" id="UP000244201">
    <property type="component" value="Chromosome"/>
</dbReference>
<dbReference type="AlphaFoldDB" id="A0A2R4SWX6"/>
<keyword evidence="3" id="KW-1185">Reference proteome</keyword>
<accession>A0A2R4SWX6</accession>
<evidence type="ECO:0000313" key="3">
    <source>
        <dbReference type="Proteomes" id="UP000244201"/>
    </source>
</evidence>
<organism evidence="2 3">
    <name type="scientific">Streptomyces lunaelactis</name>
    <dbReference type="NCBI Taxonomy" id="1535768"/>
    <lineage>
        <taxon>Bacteria</taxon>
        <taxon>Bacillati</taxon>
        <taxon>Actinomycetota</taxon>
        <taxon>Actinomycetes</taxon>
        <taxon>Kitasatosporales</taxon>
        <taxon>Streptomycetaceae</taxon>
        <taxon>Streptomyces</taxon>
    </lineage>
</organism>
<protein>
    <submittedName>
        <fullName evidence="2">Uncharacterized protein</fullName>
    </submittedName>
</protein>
<sequence length="174" mass="18718">MVTTPTGTRTADAEPHNPQVERLLARRRSVVAWCDRHLMAIHALSTLMTDDPGIVEAALSEVFADPVDPPAAFGKEESPSFAVPARHRAPPRPAPAHLPAARDRCPDSASSPLDRIELALHLIGDRSCDTVSRTLGLPERSIAARLSSGLWVLFTPCDGDTSYSPHGRLSSGCR</sequence>
<gene>
    <name evidence="2" type="ORF">SLUN_03325</name>
</gene>
<proteinExistence type="predicted"/>
<feature type="region of interest" description="Disordered" evidence="1">
    <location>
        <begin position="75"/>
        <end position="108"/>
    </location>
</feature>
<evidence type="ECO:0000313" key="2">
    <source>
        <dbReference type="EMBL" id="AVZ71390.1"/>
    </source>
</evidence>
<name>A0A2R4SWX6_9ACTN</name>
<reference evidence="2 3" key="1">
    <citation type="submission" date="2018-01" db="EMBL/GenBank/DDBJ databases">
        <title>Complete genome sequence of Streptomyces lunaelactis MM109T, a Ferroverdin A producer isolated from cave moonmilk deposits.</title>
        <authorList>
            <person name="Naome A."/>
            <person name="Martinet L."/>
            <person name="Maciejewska M."/>
            <person name="Anderssen S."/>
            <person name="Adam D."/>
            <person name="Tenconi E."/>
            <person name="Deflandre B."/>
            <person name="Arguelles-Arias A."/>
            <person name="Calusinska M."/>
            <person name="Copieters W."/>
            <person name="Karim L."/>
            <person name="Hanikenne M."/>
            <person name="Baurain D."/>
            <person name="van Wezel G."/>
            <person name="Smargiasso N."/>
            <person name="de Pauw E."/>
            <person name="Delfosse P."/>
            <person name="Rigali S."/>
        </authorList>
    </citation>
    <scope>NUCLEOTIDE SEQUENCE [LARGE SCALE GENOMIC DNA]</scope>
    <source>
        <strain evidence="2 3">MM109</strain>
    </source>
</reference>